<proteinExistence type="predicted"/>
<keyword evidence="1" id="KW-0472">Membrane</keyword>
<keyword evidence="1" id="KW-1133">Transmembrane helix</keyword>
<feature type="transmembrane region" description="Helical" evidence="1">
    <location>
        <begin position="109"/>
        <end position="130"/>
    </location>
</feature>
<dbReference type="Proteomes" id="UP000016930">
    <property type="component" value="Unassembled WGS sequence"/>
</dbReference>
<protein>
    <submittedName>
        <fullName evidence="2">Uncharacterized protein</fullName>
    </submittedName>
</protein>
<evidence type="ECO:0000256" key="1">
    <source>
        <dbReference type="SAM" id="Phobius"/>
    </source>
</evidence>
<organism evidence="2 3">
    <name type="scientific">Ceriporiopsis subvermispora (strain B)</name>
    <name type="common">White-rot fungus</name>
    <name type="synonym">Gelatoporia subvermispora</name>
    <dbReference type="NCBI Taxonomy" id="914234"/>
    <lineage>
        <taxon>Eukaryota</taxon>
        <taxon>Fungi</taxon>
        <taxon>Dikarya</taxon>
        <taxon>Basidiomycota</taxon>
        <taxon>Agaricomycotina</taxon>
        <taxon>Agaricomycetes</taxon>
        <taxon>Polyporales</taxon>
        <taxon>Gelatoporiaceae</taxon>
        <taxon>Gelatoporia</taxon>
    </lineage>
</organism>
<dbReference type="EMBL" id="KB445800">
    <property type="protein sequence ID" value="EMD35346.1"/>
    <property type="molecule type" value="Genomic_DNA"/>
</dbReference>
<feature type="transmembrane region" description="Helical" evidence="1">
    <location>
        <begin position="217"/>
        <end position="241"/>
    </location>
</feature>
<accession>M2R9B6</accession>
<keyword evidence="1" id="KW-0812">Transmembrane</keyword>
<sequence>MSSDASEKISLICAWIETALWGLNSIVFLGTCWILFLKPNSRGNRVMLGTTSAVLYLVATINVSATLRQLLEAFIYVPSSAITAAPGQPTYASTYFLDETRPMALLKNVLYCVAVLTQNFVLIWRLYVVWGHDWRFAVVPLIAELCRSSIGFTGVALLSGPSGIRLAKTIRSFAIAAWSLDIAMQVTVTAAIALRLWYMGRMLYQVSSSLVKVRNTYLTAITTIVESGALSAVVSIVLLILNIRNSPAGLPAVTDGCQLTVLIPLMIIVRVGLGLTHSLPSAYKSYLETTMGQESITFAPQRKPVDLGSRINVHREVTTDDMNTTTELTNEMEMSDLKLTH</sequence>
<evidence type="ECO:0000313" key="2">
    <source>
        <dbReference type="EMBL" id="EMD35346.1"/>
    </source>
</evidence>
<evidence type="ECO:0000313" key="3">
    <source>
        <dbReference type="Proteomes" id="UP000016930"/>
    </source>
</evidence>
<dbReference type="AlphaFoldDB" id="M2R9B6"/>
<keyword evidence="3" id="KW-1185">Reference proteome</keyword>
<reference evidence="2 3" key="1">
    <citation type="journal article" date="2012" name="Proc. Natl. Acad. Sci. U.S.A.">
        <title>Comparative genomics of Ceriporiopsis subvermispora and Phanerochaete chrysosporium provide insight into selective ligninolysis.</title>
        <authorList>
            <person name="Fernandez-Fueyo E."/>
            <person name="Ruiz-Duenas F.J."/>
            <person name="Ferreira P."/>
            <person name="Floudas D."/>
            <person name="Hibbett D.S."/>
            <person name="Canessa P."/>
            <person name="Larrondo L.F."/>
            <person name="James T.Y."/>
            <person name="Seelenfreund D."/>
            <person name="Lobos S."/>
            <person name="Polanco R."/>
            <person name="Tello M."/>
            <person name="Honda Y."/>
            <person name="Watanabe T."/>
            <person name="Watanabe T."/>
            <person name="Ryu J.S."/>
            <person name="Kubicek C.P."/>
            <person name="Schmoll M."/>
            <person name="Gaskell J."/>
            <person name="Hammel K.E."/>
            <person name="St John F.J."/>
            <person name="Vanden Wymelenberg A."/>
            <person name="Sabat G."/>
            <person name="Splinter BonDurant S."/>
            <person name="Syed K."/>
            <person name="Yadav J.S."/>
            <person name="Doddapaneni H."/>
            <person name="Subramanian V."/>
            <person name="Lavin J.L."/>
            <person name="Oguiza J.A."/>
            <person name="Perez G."/>
            <person name="Pisabarro A.G."/>
            <person name="Ramirez L."/>
            <person name="Santoyo F."/>
            <person name="Master E."/>
            <person name="Coutinho P.M."/>
            <person name="Henrissat B."/>
            <person name="Lombard V."/>
            <person name="Magnuson J.K."/>
            <person name="Kuees U."/>
            <person name="Hori C."/>
            <person name="Igarashi K."/>
            <person name="Samejima M."/>
            <person name="Held B.W."/>
            <person name="Barry K.W."/>
            <person name="LaButti K.M."/>
            <person name="Lapidus A."/>
            <person name="Lindquist E.A."/>
            <person name="Lucas S.M."/>
            <person name="Riley R."/>
            <person name="Salamov A.A."/>
            <person name="Hoffmeister D."/>
            <person name="Schwenk D."/>
            <person name="Hadar Y."/>
            <person name="Yarden O."/>
            <person name="de Vries R.P."/>
            <person name="Wiebenga A."/>
            <person name="Stenlid J."/>
            <person name="Eastwood D."/>
            <person name="Grigoriev I.V."/>
            <person name="Berka R.M."/>
            <person name="Blanchette R.A."/>
            <person name="Kersten P."/>
            <person name="Martinez A.T."/>
            <person name="Vicuna R."/>
            <person name="Cullen D."/>
        </authorList>
    </citation>
    <scope>NUCLEOTIDE SEQUENCE [LARGE SCALE GENOMIC DNA]</scope>
    <source>
        <strain evidence="2 3">B</strain>
    </source>
</reference>
<dbReference type="OrthoDB" id="3357408at2759"/>
<gene>
    <name evidence="2" type="ORF">CERSUDRAFT_124685</name>
</gene>
<feature type="transmembrane region" description="Helical" evidence="1">
    <location>
        <begin position="20"/>
        <end position="37"/>
    </location>
</feature>
<name>M2R9B6_CERS8</name>
<feature type="transmembrane region" description="Helical" evidence="1">
    <location>
        <begin position="172"/>
        <end position="197"/>
    </location>
</feature>
<dbReference type="HOGENOM" id="CLU_044614_7_0_1"/>